<dbReference type="PANTHER" id="PTHR30011:SF16">
    <property type="entry name" value="C2H2 FINGER DOMAIN TRANSCRIPTION FACTOR (EUROFUNG)-RELATED"/>
    <property type="match status" value="1"/>
</dbReference>
<dbReference type="Pfam" id="PF00296">
    <property type="entry name" value="Bac_luciferase"/>
    <property type="match status" value="1"/>
</dbReference>
<keyword evidence="4 8" id="KW-0503">Monooxygenase</keyword>
<feature type="domain" description="Luciferase-like" evidence="7">
    <location>
        <begin position="34"/>
        <end position="391"/>
    </location>
</feature>
<evidence type="ECO:0000256" key="4">
    <source>
        <dbReference type="ARBA" id="ARBA00023033"/>
    </source>
</evidence>
<dbReference type="AlphaFoldDB" id="A0A101A758"/>
<dbReference type="InterPro" id="IPR051260">
    <property type="entry name" value="Diverse_substr_monoxygenases"/>
</dbReference>
<keyword evidence="3" id="KW-0560">Oxidoreductase</keyword>
<feature type="binding site" evidence="6">
    <location>
        <position position="154"/>
    </location>
    <ligand>
        <name>FMN</name>
        <dbReference type="ChEBI" id="CHEBI:58210"/>
    </ligand>
</feature>
<dbReference type="EMBL" id="LQIR01000015">
    <property type="protein sequence ID" value="KUI16503.1"/>
    <property type="molecule type" value="Genomic_DNA"/>
</dbReference>
<keyword evidence="1 6" id="KW-0285">Flavoprotein</keyword>
<reference evidence="8 9" key="1">
    <citation type="submission" date="2016-01" db="EMBL/GenBank/DDBJ databases">
        <authorList>
            <consortium name="TB Trials Study Group"/>
            <person name="Sutton G."/>
            <person name="Brinkac L."/>
            <person name="Sanka R."/>
            <person name="Adams M."/>
            <person name="Lau E.L."/>
            <person name="Macaden R."/>
            <person name="Grewal H.M.S."/>
        </authorList>
    </citation>
    <scope>NUCLEOTIDE SEQUENCE [LARGE SCALE GENOMIC DNA]</scope>
    <source>
        <strain evidence="8 9">IS-1744</strain>
    </source>
</reference>
<feature type="binding site" evidence="6">
    <location>
        <position position="104"/>
    </location>
    <ligand>
        <name>FMN</name>
        <dbReference type="ChEBI" id="CHEBI:58210"/>
    </ligand>
</feature>
<dbReference type="InterPro" id="IPR011251">
    <property type="entry name" value="Luciferase-like_dom"/>
</dbReference>
<comment type="caution">
    <text evidence="8">The sequence shown here is derived from an EMBL/GenBank/DDBJ whole genome shotgun (WGS) entry which is preliminary data.</text>
</comment>
<dbReference type="NCBIfam" id="TIGR03860">
    <property type="entry name" value="FMN_nitrolo"/>
    <property type="match status" value="1"/>
</dbReference>
<evidence type="ECO:0000313" key="8">
    <source>
        <dbReference type="EMBL" id="KUI16503.1"/>
    </source>
</evidence>
<evidence type="ECO:0000313" key="9">
    <source>
        <dbReference type="Proteomes" id="UP000053707"/>
    </source>
</evidence>
<organism evidence="8 9">
    <name type="scientific">Mycobacterium lehmannii</name>
    <dbReference type="NCBI Taxonomy" id="2048550"/>
    <lineage>
        <taxon>Bacteria</taxon>
        <taxon>Bacillati</taxon>
        <taxon>Actinomycetota</taxon>
        <taxon>Actinomycetes</taxon>
        <taxon>Mycobacteriales</taxon>
        <taxon>Mycobacteriaceae</taxon>
        <taxon>Mycobacterium</taxon>
    </lineage>
</organism>
<dbReference type="Gene3D" id="3.20.20.30">
    <property type="entry name" value="Luciferase-like domain"/>
    <property type="match status" value="1"/>
</dbReference>
<keyword evidence="9" id="KW-1185">Reference proteome</keyword>
<keyword evidence="2 6" id="KW-0288">FMN</keyword>
<proteinExistence type="inferred from homology"/>
<dbReference type="GO" id="GO:0016705">
    <property type="term" value="F:oxidoreductase activity, acting on paired donors, with incorporation or reduction of molecular oxygen"/>
    <property type="evidence" value="ECO:0007669"/>
    <property type="project" value="InterPro"/>
</dbReference>
<gene>
    <name evidence="8" type="ORF">AU192_23225</name>
</gene>
<sequence length="456" mass="50635">MPKRMIVTLLVMNSVGHNFHGGWRHPRARNRDFKTFDLWTDLARKAEAAKIDAFFFTDTLGVQGEYNGSGDVVFEQAMNVPIGDCTMLIPALAHETEHIGFLYTSSVIQQHPFVFARQVSTLDHLSGGRVGWNIVTSANERAFANLGVPGGMSHDDRYEWAKEYVDVVYKLWEGSWDVGAVVDDPASGVYTAPAKVHEINHVGQRYRVRGYNLMEPSPQRVPLLAQAGGSPAGLDFAASHAELMFLSAFTPETIAQQVATVRSLARKRGRSADDILFLQGLMFVVGSTDEEANRKWMELEEWRSTEAQTAYFASLSGMDLGQYDPATPLVDLIDEMPGIRGAFLSLINAWPEGGTPTINDFLSTMSLPQMVVGSPETIATRLLEFQAAGSDGIQIMNMLMPESYDEFFDHVVPVLQDKGLMQTEYRPGTLREKIFGTDDPHVSPRHPAFGYRGMFC</sequence>
<evidence type="ECO:0000256" key="1">
    <source>
        <dbReference type="ARBA" id="ARBA00022630"/>
    </source>
</evidence>
<dbReference type="InterPro" id="IPR016215">
    <property type="entry name" value="NTA_MOA"/>
</dbReference>
<feature type="binding site" evidence="6">
    <location>
        <position position="230"/>
    </location>
    <ligand>
        <name>FMN</name>
        <dbReference type="ChEBI" id="CHEBI:58210"/>
    </ligand>
</feature>
<comment type="similarity">
    <text evidence="5">Belongs to the NtaA/SnaA/DszA monooxygenase family.</text>
</comment>
<dbReference type="PANTHER" id="PTHR30011">
    <property type="entry name" value="ALKANESULFONATE MONOOXYGENASE-RELATED"/>
    <property type="match status" value="1"/>
</dbReference>
<evidence type="ECO:0000259" key="7">
    <source>
        <dbReference type="Pfam" id="PF00296"/>
    </source>
</evidence>
<dbReference type="RefSeq" id="WP_064395878.1">
    <property type="nucleotide sequence ID" value="NZ_LQIR01000015.1"/>
</dbReference>
<evidence type="ECO:0000256" key="5">
    <source>
        <dbReference type="ARBA" id="ARBA00033748"/>
    </source>
</evidence>
<dbReference type="PIRSF" id="PIRSF000337">
    <property type="entry name" value="NTA_MOA"/>
    <property type="match status" value="1"/>
</dbReference>
<name>A0A101A758_9MYCO</name>
<evidence type="ECO:0000256" key="3">
    <source>
        <dbReference type="ARBA" id="ARBA00023002"/>
    </source>
</evidence>
<feature type="binding site" evidence="6">
    <location>
        <position position="58"/>
    </location>
    <ligand>
        <name>FMN</name>
        <dbReference type="ChEBI" id="CHEBI:58210"/>
    </ligand>
</feature>
<dbReference type="Proteomes" id="UP000053707">
    <property type="component" value="Unassembled WGS sequence"/>
</dbReference>
<dbReference type="InterPro" id="IPR036661">
    <property type="entry name" value="Luciferase-like_sf"/>
</dbReference>
<feature type="binding site" evidence="6">
    <location>
        <position position="158"/>
    </location>
    <ligand>
        <name>FMN</name>
        <dbReference type="ChEBI" id="CHEBI:58210"/>
    </ligand>
</feature>
<evidence type="ECO:0000256" key="6">
    <source>
        <dbReference type="PIRSR" id="PIRSR000337-1"/>
    </source>
</evidence>
<dbReference type="SUPFAM" id="SSF51679">
    <property type="entry name" value="Bacterial luciferase-like"/>
    <property type="match status" value="1"/>
</dbReference>
<protein>
    <submittedName>
        <fullName evidence="8">Monooxygenase</fullName>
    </submittedName>
</protein>
<dbReference type="GO" id="GO:0004497">
    <property type="term" value="F:monooxygenase activity"/>
    <property type="evidence" value="ECO:0007669"/>
    <property type="project" value="UniProtKB-KW"/>
</dbReference>
<accession>A0A101A758</accession>
<evidence type="ECO:0000256" key="2">
    <source>
        <dbReference type="ARBA" id="ARBA00022643"/>
    </source>
</evidence>